<keyword evidence="3" id="KW-1185">Reference proteome</keyword>
<proteinExistence type="predicted"/>
<dbReference type="Proteomes" id="UP000799538">
    <property type="component" value="Unassembled WGS sequence"/>
</dbReference>
<reference evidence="3" key="1">
    <citation type="journal article" date="2020" name="Stud. Mycol.">
        <title>101 Dothideomycetes genomes: A test case for predicting lifestyles and emergence of pathogens.</title>
        <authorList>
            <person name="Haridas S."/>
            <person name="Albert R."/>
            <person name="Binder M."/>
            <person name="Bloem J."/>
            <person name="LaButti K."/>
            <person name="Salamov A."/>
            <person name="Andreopoulos B."/>
            <person name="Baker S."/>
            <person name="Barry K."/>
            <person name="Bills G."/>
            <person name="Bluhm B."/>
            <person name="Cannon C."/>
            <person name="Castanera R."/>
            <person name="Culley D."/>
            <person name="Daum C."/>
            <person name="Ezra D."/>
            <person name="Gonzalez J."/>
            <person name="Henrissat B."/>
            <person name="Kuo A."/>
            <person name="Liang C."/>
            <person name="Lipzen A."/>
            <person name="Lutzoni F."/>
            <person name="Magnuson J."/>
            <person name="Mondo S."/>
            <person name="Nolan M."/>
            <person name="Ohm R."/>
            <person name="Pangilinan J."/>
            <person name="Park H.-J."/>
            <person name="Ramirez L."/>
            <person name="Alfaro M."/>
            <person name="Sun H."/>
            <person name="Tritt A."/>
            <person name="Yoshinaga Y."/>
            <person name="Zwiers L.-H."/>
            <person name="Turgeon B."/>
            <person name="Goodwin S."/>
            <person name="Spatafora J."/>
            <person name="Crous P."/>
            <person name="Grigoriev I."/>
        </authorList>
    </citation>
    <scope>NUCLEOTIDE SEQUENCE [LARGE SCALE GENOMIC DNA]</scope>
    <source>
        <strain evidence="3">CECT 20119</strain>
    </source>
</reference>
<feature type="compositionally biased region" description="Basic residues" evidence="1">
    <location>
        <begin position="140"/>
        <end position="153"/>
    </location>
</feature>
<accession>A0A6A6GD30</accession>
<evidence type="ECO:0000256" key="1">
    <source>
        <dbReference type="SAM" id="MobiDB-lite"/>
    </source>
</evidence>
<dbReference type="AlphaFoldDB" id="A0A6A6GD30"/>
<organism evidence="2 3">
    <name type="scientific">Elsinoe ampelina</name>
    <dbReference type="NCBI Taxonomy" id="302913"/>
    <lineage>
        <taxon>Eukaryota</taxon>
        <taxon>Fungi</taxon>
        <taxon>Dikarya</taxon>
        <taxon>Ascomycota</taxon>
        <taxon>Pezizomycotina</taxon>
        <taxon>Dothideomycetes</taxon>
        <taxon>Dothideomycetidae</taxon>
        <taxon>Myriangiales</taxon>
        <taxon>Elsinoaceae</taxon>
        <taxon>Elsinoe</taxon>
    </lineage>
</organism>
<protein>
    <submittedName>
        <fullName evidence="2">Uncharacterized protein</fullName>
    </submittedName>
</protein>
<dbReference type="EMBL" id="ML992506">
    <property type="protein sequence ID" value="KAF2223611.1"/>
    <property type="molecule type" value="Genomic_DNA"/>
</dbReference>
<feature type="region of interest" description="Disordered" evidence="1">
    <location>
        <begin position="87"/>
        <end position="184"/>
    </location>
</feature>
<dbReference type="OrthoDB" id="10497366at2759"/>
<name>A0A6A6GD30_9PEZI</name>
<feature type="compositionally biased region" description="Polar residues" evidence="1">
    <location>
        <begin position="107"/>
        <end position="119"/>
    </location>
</feature>
<gene>
    <name evidence="2" type="ORF">BDZ85DRAFT_281529</name>
</gene>
<feature type="compositionally biased region" description="Basic and acidic residues" evidence="1">
    <location>
        <begin position="167"/>
        <end position="184"/>
    </location>
</feature>
<sequence length="184" mass="20570">MALDSLVELGDGWPRPKRDMWSSTRDTFEHLLLGTNTLLDSESIRTPESGDVEESDEGDLATMIHWPETEELLPTGPARTIPSITEEHVQSGQSDLTSDLPLEQPLVPSSTTATLSGSEPDTHTATFTFHAPPPPPPSPKKIRLHPRRRRRHRSMDMSQPKNMIAAKWHEHVASSRDADDQNKE</sequence>
<feature type="region of interest" description="Disordered" evidence="1">
    <location>
        <begin position="39"/>
        <end position="58"/>
    </location>
</feature>
<evidence type="ECO:0000313" key="3">
    <source>
        <dbReference type="Proteomes" id="UP000799538"/>
    </source>
</evidence>
<evidence type="ECO:0000313" key="2">
    <source>
        <dbReference type="EMBL" id="KAF2223611.1"/>
    </source>
</evidence>